<accession>A0A1R0H0C0</accession>
<evidence type="ECO:0000313" key="2">
    <source>
        <dbReference type="EMBL" id="OLY82586.1"/>
    </source>
</evidence>
<evidence type="ECO:0000313" key="3">
    <source>
        <dbReference type="Proteomes" id="UP000187455"/>
    </source>
</evidence>
<feature type="region of interest" description="Disordered" evidence="1">
    <location>
        <begin position="492"/>
        <end position="519"/>
    </location>
</feature>
<feature type="region of interest" description="Disordered" evidence="1">
    <location>
        <begin position="22"/>
        <end position="135"/>
    </location>
</feature>
<protein>
    <recommendedName>
        <fullName evidence="4">Cap-specific mRNA (nucleoside-2'-O-)-methyltransferase 1</fullName>
    </recommendedName>
</protein>
<organism evidence="2 3">
    <name type="scientific">Smittium mucronatum</name>
    <dbReference type="NCBI Taxonomy" id="133383"/>
    <lineage>
        <taxon>Eukaryota</taxon>
        <taxon>Fungi</taxon>
        <taxon>Fungi incertae sedis</taxon>
        <taxon>Zoopagomycota</taxon>
        <taxon>Kickxellomycotina</taxon>
        <taxon>Harpellomycetes</taxon>
        <taxon>Harpellales</taxon>
        <taxon>Legeriomycetaceae</taxon>
        <taxon>Smittium</taxon>
    </lineage>
</organism>
<dbReference type="AlphaFoldDB" id="A0A1R0H0C0"/>
<comment type="caution">
    <text evidence="2">The sequence shown here is derived from an EMBL/GenBank/DDBJ whole genome shotgun (WGS) entry which is preliminary data.</text>
</comment>
<feature type="compositionally biased region" description="Basic and acidic residues" evidence="1">
    <location>
        <begin position="125"/>
        <end position="135"/>
    </location>
</feature>
<gene>
    <name evidence="2" type="ORF">AYI68_g3293</name>
</gene>
<name>A0A1R0H0C0_9FUNG</name>
<dbReference type="Proteomes" id="UP000187455">
    <property type="component" value="Unassembled WGS sequence"/>
</dbReference>
<feature type="compositionally biased region" description="Basic and acidic residues" evidence="1">
    <location>
        <begin position="59"/>
        <end position="104"/>
    </location>
</feature>
<evidence type="ECO:0000256" key="1">
    <source>
        <dbReference type="SAM" id="MobiDB-lite"/>
    </source>
</evidence>
<dbReference type="EMBL" id="LSSL01001401">
    <property type="protein sequence ID" value="OLY82586.1"/>
    <property type="molecule type" value="Genomic_DNA"/>
</dbReference>
<dbReference type="STRING" id="133383.A0A1R0H0C0"/>
<feature type="compositionally biased region" description="Low complexity" evidence="1">
    <location>
        <begin position="45"/>
        <end position="56"/>
    </location>
</feature>
<dbReference type="Gene3D" id="3.40.50.12760">
    <property type="match status" value="1"/>
</dbReference>
<keyword evidence="3" id="KW-1185">Reference proteome</keyword>
<reference evidence="2 3" key="1">
    <citation type="journal article" date="2016" name="Mol. Biol. Evol.">
        <title>Genome-Wide Survey of Gut Fungi (Harpellales) Reveals the First Horizontally Transferred Ubiquitin Gene from a Mosquito Host.</title>
        <authorList>
            <person name="Wang Y."/>
            <person name="White M.M."/>
            <person name="Kvist S."/>
            <person name="Moncalvo J.M."/>
        </authorList>
    </citation>
    <scope>NUCLEOTIDE SEQUENCE [LARGE SCALE GENOMIC DNA]</scope>
    <source>
        <strain evidence="2 3">ALG-7-W6</strain>
    </source>
</reference>
<evidence type="ECO:0008006" key="4">
    <source>
        <dbReference type="Google" id="ProtNLM"/>
    </source>
</evidence>
<proteinExistence type="predicted"/>
<sequence>MSDPFKNDPEYLLIKLDSGILPPSGLTVSRPPRRSTFSNDKRISYNDSHSNHNYNRSFHRNEKRSNEQNDHQFRSKNFLPDHKSSDSYRNESRPYDRTLSDRVYHSNTADYPINEVRNDQTYYERTPRDFRRENPADRRSLIRKDYPENFDNTPIEYNSNYSINKKKLENPISRITGTESTTNPNIFTTQGSHNATQHHSNHMDNFSALKGLPLCGKFIEKYDQRTGPFDDKTFNLLRSLISIKLKKSVSRINTAPQIERENALLAANPYSLVKAHLFKDPEALMLACIDSQENISRSLSSHPLIADVSPVFSNNGFKQYLEHSLRNKSPEFARIDISASDTITSTKKHESPLSIRNILNDDHSNTQNSKSTKGFLDREIDKLDFRKKELIQLNGIYNFVISDLNGSSDFDIIKENSAAEHLFKLFIFILTSLKSGGNLVLLAGSSLTKPTSQLLFLISLLFSQLRVYKPLTSNPLSFQRIYVFRSFNTSFSLSSPPPKLNPEYPDLRQPSSAPPSSHPTMAISDRMRFNLASLFINIYSSHRSDFEHGLVASIFSDPEIFSFPQYSHFIKFTKHINTEIGLLIQEYMNKTLSVLDHK</sequence>